<dbReference type="EMBL" id="JAOANI010000015">
    <property type="protein sequence ID" value="MCT7359028.1"/>
    <property type="molecule type" value="Genomic_DNA"/>
</dbReference>
<dbReference type="GO" id="GO:0043565">
    <property type="term" value="F:sequence-specific DNA binding"/>
    <property type="evidence" value="ECO:0007669"/>
    <property type="project" value="InterPro"/>
</dbReference>
<gene>
    <name evidence="5" type="ORF">NYR02_08355</name>
</gene>
<evidence type="ECO:0000259" key="4">
    <source>
        <dbReference type="PROSITE" id="PS01124"/>
    </source>
</evidence>
<keyword evidence="3" id="KW-0804">Transcription</keyword>
<comment type="caution">
    <text evidence="5">The sequence shown here is derived from an EMBL/GenBank/DDBJ whole genome shotgun (WGS) entry which is preliminary data.</text>
</comment>
<name>A0A9X3ASI4_9GAMM</name>
<dbReference type="RefSeq" id="WP_260975917.1">
    <property type="nucleotide sequence ID" value="NZ_JAOANI010000015.1"/>
</dbReference>
<feature type="domain" description="HTH araC/xylS-type" evidence="4">
    <location>
        <begin position="159"/>
        <end position="260"/>
    </location>
</feature>
<dbReference type="SUPFAM" id="SSF46689">
    <property type="entry name" value="Homeodomain-like"/>
    <property type="match status" value="1"/>
</dbReference>
<dbReference type="Pfam" id="PF20240">
    <property type="entry name" value="DUF6597"/>
    <property type="match status" value="1"/>
</dbReference>
<reference evidence="5" key="1">
    <citation type="journal article" date="2022" name="Front. Microbiol.">
        <title>Genome-based taxonomic rearrangement of Oceanobacter-related bacteria including the description of Thalassolituus hydrocarbonoclasticus sp. nov. and Thalassolituus pacificus sp. nov. and emended description of the genus Thalassolituus.</title>
        <authorList>
            <person name="Dong C."/>
            <person name="Wei L."/>
            <person name="Wang J."/>
            <person name="Lai Q."/>
            <person name="Huang Z."/>
            <person name="Shao Z."/>
        </authorList>
    </citation>
    <scope>NUCLEOTIDE SEQUENCE</scope>
    <source>
        <strain evidence="5">59MF3M-4</strain>
    </source>
</reference>
<protein>
    <submittedName>
        <fullName evidence="5">Helix-turn-helix domain-containing protein</fullName>
    </submittedName>
</protein>
<dbReference type="PANTHER" id="PTHR46796">
    <property type="entry name" value="HTH-TYPE TRANSCRIPTIONAL ACTIVATOR RHAS-RELATED"/>
    <property type="match status" value="1"/>
</dbReference>
<evidence type="ECO:0000256" key="1">
    <source>
        <dbReference type="ARBA" id="ARBA00023015"/>
    </source>
</evidence>
<evidence type="ECO:0000256" key="2">
    <source>
        <dbReference type="ARBA" id="ARBA00023125"/>
    </source>
</evidence>
<dbReference type="PROSITE" id="PS01124">
    <property type="entry name" value="HTH_ARAC_FAMILY_2"/>
    <property type="match status" value="1"/>
</dbReference>
<dbReference type="Pfam" id="PF12833">
    <property type="entry name" value="HTH_18"/>
    <property type="match status" value="1"/>
</dbReference>
<keyword evidence="2" id="KW-0238">DNA-binding</keyword>
<proteinExistence type="predicted"/>
<keyword evidence="1" id="KW-0805">Transcription regulation</keyword>
<reference evidence="5" key="2">
    <citation type="submission" date="2022-08" db="EMBL/GenBank/DDBJ databases">
        <authorList>
            <person name="Dong C."/>
        </authorList>
    </citation>
    <scope>NUCLEOTIDE SEQUENCE</scope>
    <source>
        <strain evidence="5">59MF3M-4</strain>
    </source>
</reference>
<organism evidence="5 6">
    <name type="scientific">Thalassolituus pacificus</name>
    <dbReference type="NCBI Taxonomy" id="2975440"/>
    <lineage>
        <taxon>Bacteria</taxon>
        <taxon>Pseudomonadati</taxon>
        <taxon>Pseudomonadota</taxon>
        <taxon>Gammaproteobacteria</taxon>
        <taxon>Oceanospirillales</taxon>
        <taxon>Oceanospirillaceae</taxon>
        <taxon>Thalassolituus</taxon>
    </lineage>
</organism>
<dbReference type="InterPro" id="IPR018060">
    <property type="entry name" value="HTH_AraC"/>
</dbReference>
<evidence type="ECO:0000313" key="6">
    <source>
        <dbReference type="Proteomes" id="UP001147830"/>
    </source>
</evidence>
<evidence type="ECO:0000313" key="5">
    <source>
        <dbReference type="EMBL" id="MCT7359028.1"/>
    </source>
</evidence>
<keyword evidence="6" id="KW-1185">Reference proteome</keyword>
<evidence type="ECO:0000256" key="3">
    <source>
        <dbReference type="ARBA" id="ARBA00023163"/>
    </source>
</evidence>
<dbReference type="Proteomes" id="UP001147830">
    <property type="component" value="Unassembled WGS sequence"/>
</dbReference>
<dbReference type="InterPro" id="IPR009057">
    <property type="entry name" value="Homeodomain-like_sf"/>
</dbReference>
<dbReference type="AlphaFoldDB" id="A0A9X3ASI4"/>
<dbReference type="Gene3D" id="1.10.10.60">
    <property type="entry name" value="Homeodomain-like"/>
    <property type="match status" value="1"/>
</dbReference>
<dbReference type="SMART" id="SM00342">
    <property type="entry name" value="HTH_ARAC"/>
    <property type="match status" value="1"/>
</dbReference>
<dbReference type="InterPro" id="IPR046532">
    <property type="entry name" value="DUF6597"/>
</dbReference>
<dbReference type="InterPro" id="IPR050204">
    <property type="entry name" value="AraC_XylS_family_regulators"/>
</dbReference>
<dbReference type="GO" id="GO:0003700">
    <property type="term" value="F:DNA-binding transcription factor activity"/>
    <property type="evidence" value="ECO:0007669"/>
    <property type="project" value="InterPro"/>
</dbReference>
<accession>A0A9X3ASI4</accession>
<sequence>MDYQTFQPDTELDAIISCYWTLEVPSSDDHLKQRIVPDGSIEMAFILGDDIKRYVSDDEFIIQPRAMVLGQITTPFFIEPLGYVNTFAIRFYPHSFASLISTPINNLVNTETPLAELFGEKTADDLTQAIFQAKDTPSRITIIEAFLKSKLNEQQVVDNIIQTTIDALIASSGNTPIAAITKQDPAQRRRLERKFQQQVGISPKQLGKVIRLQRALTMLLNNKDDKLMDIAYASKYYDQAHFIRDFKEFTGVSPKEFLGHKHMELSSLFYQ</sequence>